<reference evidence="3 4" key="1">
    <citation type="submission" date="2013-02" db="EMBL/GenBank/DDBJ databases">
        <title>Whole genome shotgun sequence of Gordonia malaquae NBRC 108250.</title>
        <authorList>
            <person name="Yoshida I."/>
            <person name="Hosoyama A."/>
            <person name="Tsuchikane K."/>
            <person name="Ando Y."/>
            <person name="Baba S."/>
            <person name="Ohji S."/>
            <person name="Hamada M."/>
            <person name="Tamura T."/>
            <person name="Yamazoe A."/>
            <person name="Yamazaki S."/>
            <person name="Fujita N."/>
        </authorList>
    </citation>
    <scope>NUCLEOTIDE SEQUENCE [LARGE SCALE GENOMIC DNA]</scope>
    <source>
        <strain evidence="3 4">NBRC 108250</strain>
    </source>
</reference>
<gene>
    <name evidence="3" type="ORF">GM1_005_00890</name>
</gene>
<dbReference type="GO" id="GO:0009190">
    <property type="term" value="P:cyclic nucleotide biosynthetic process"/>
    <property type="evidence" value="ECO:0007669"/>
    <property type="project" value="InterPro"/>
</dbReference>
<dbReference type="Gene3D" id="3.30.70.1230">
    <property type="entry name" value="Nucleotide cyclase"/>
    <property type="match status" value="1"/>
</dbReference>
<organism evidence="3 4">
    <name type="scientific">Gordonia malaquae NBRC 108250</name>
    <dbReference type="NCBI Taxonomy" id="1223542"/>
    <lineage>
        <taxon>Bacteria</taxon>
        <taxon>Bacillati</taxon>
        <taxon>Actinomycetota</taxon>
        <taxon>Actinomycetes</taxon>
        <taxon>Mycobacteriales</taxon>
        <taxon>Gordoniaceae</taxon>
        <taxon>Gordonia</taxon>
    </lineage>
</organism>
<dbReference type="EMBL" id="BAOP01000005">
    <property type="protein sequence ID" value="GAC78906.1"/>
    <property type="molecule type" value="Genomic_DNA"/>
</dbReference>
<comment type="caution">
    <text evidence="3">The sequence shown here is derived from an EMBL/GenBank/DDBJ whole genome shotgun (WGS) entry which is preliminary data.</text>
</comment>
<dbReference type="PROSITE" id="PS50125">
    <property type="entry name" value="GUANYLATE_CYCLASE_2"/>
    <property type="match status" value="1"/>
</dbReference>
<dbReference type="SUPFAM" id="SSF55073">
    <property type="entry name" value="Nucleotide cyclase"/>
    <property type="match status" value="1"/>
</dbReference>
<dbReference type="OrthoDB" id="310836at2"/>
<name>M3TBX3_GORML</name>
<dbReference type="AlphaFoldDB" id="M3TBX3"/>
<feature type="domain" description="Guanylate cyclase" evidence="2">
    <location>
        <begin position="138"/>
        <end position="246"/>
    </location>
</feature>
<dbReference type="Pfam" id="PF00211">
    <property type="entry name" value="Guanylate_cyc"/>
    <property type="match status" value="1"/>
</dbReference>
<sequence>MSDEPVSYTREELVDALQLDHDYAQRFWNAFGFAQDTGATGHRFTTEDLAALAIYVQGDHAMDTSAQLAAARSIGQATARLAEWQAEQIRLLAANDDITATTDQMIDALAHLQTLVWRRHLESYLSAPDQDEAEADTVIGFADIVGYTSMSRKLAMAELEDLLETFESSAHSIVVASGGRVVKAIGDAVMFTSPDAHAAAETAVALHALTSGGELPTLRIGIARGHALTRLGDVFGEPVNIAARLASSAHSGTTLVDENVSDDLKGDEQFRVRSIPALSVRGYRRLHAWAVTKNRHAN</sequence>
<dbReference type="PANTHER" id="PTHR43081:SF1">
    <property type="entry name" value="ADENYLATE CYCLASE, TERMINAL-DIFFERENTIATION SPECIFIC"/>
    <property type="match status" value="1"/>
</dbReference>
<dbReference type="GO" id="GO:0035556">
    <property type="term" value="P:intracellular signal transduction"/>
    <property type="evidence" value="ECO:0007669"/>
    <property type="project" value="InterPro"/>
</dbReference>
<evidence type="ECO:0000259" key="2">
    <source>
        <dbReference type="PROSITE" id="PS50125"/>
    </source>
</evidence>
<dbReference type="Proteomes" id="UP000035009">
    <property type="component" value="Unassembled WGS sequence"/>
</dbReference>
<accession>M3TBX3</accession>
<keyword evidence="4" id="KW-1185">Reference proteome</keyword>
<protein>
    <submittedName>
        <fullName evidence="3">Putative adenylate cyclase</fullName>
    </submittedName>
</protein>
<evidence type="ECO:0000313" key="4">
    <source>
        <dbReference type="Proteomes" id="UP000035009"/>
    </source>
</evidence>
<dbReference type="GO" id="GO:0004016">
    <property type="term" value="F:adenylate cyclase activity"/>
    <property type="evidence" value="ECO:0007669"/>
    <property type="project" value="UniProtKB-ARBA"/>
</dbReference>
<dbReference type="InterPro" id="IPR029787">
    <property type="entry name" value="Nucleotide_cyclase"/>
</dbReference>
<dbReference type="SMART" id="SM00044">
    <property type="entry name" value="CYCc"/>
    <property type="match status" value="1"/>
</dbReference>
<dbReference type="CDD" id="cd07302">
    <property type="entry name" value="CHD"/>
    <property type="match status" value="1"/>
</dbReference>
<proteinExistence type="inferred from homology"/>
<dbReference type="PANTHER" id="PTHR43081">
    <property type="entry name" value="ADENYLATE CYCLASE, TERMINAL-DIFFERENTIATION SPECIFIC-RELATED"/>
    <property type="match status" value="1"/>
</dbReference>
<comment type="similarity">
    <text evidence="1">Belongs to the adenylyl cyclase class-3 family.</text>
</comment>
<dbReference type="InterPro" id="IPR050697">
    <property type="entry name" value="Adenylyl/Guanylyl_Cyclase_3/4"/>
</dbReference>
<dbReference type="eggNOG" id="COG2114">
    <property type="taxonomic scope" value="Bacteria"/>
</dbReference>
<evidence type="ECO:0000256" key="1">
    <source>
        <dbReference type="ARBA" id="ARBA00005381"/>
    </source>
</evidence>
<evidence type="ECO:0000313" key="3">
    <source>
        <dbReference type="EMBL" id="GAC78906.1"/>
    </source>
</evidence>
<dbReference type="STRING" id="410332.SAMN04488550_0416"/>
<dbReference type="RefSeq" id="WP_008377087.1">
    <property type="nucleotide sequence ID" value="NZ_BAOP01000005.1"/>
</dbReference>
<dbReference type="InterPro" id="IPR001054">
    <property type="entry name" value="A/G_cyclase"/>
</dbReference>